<comment type="caution">
    <text evidence="1">The sequence shown here is derived from an EMBL/GenBank/DDBJ whole genome shotgun (WGS) entry which is preliminary data.</text>
</comment>
<dbReference type="InterPro" id="IPR007383">
    <property type="entry name" value="DUF445"/>
</dbReference>
<dbReference type="EMBL" id="LELG01000078">
    <property type="protein sequence ID" value="KMQ80490.1"/>
    <property type="molecule type" value="Genomic_DNA"/>
</dbReference>
<accession>A0ABR5HM71</accession>
<reference evidence="1 2" key="1">
    <citation type="submission" date="2015-06" db="EMBL/GenBank/DDBJ databases">
        <title>Comparative genomics of Burkholderia leaf nodule symbionts.</title>
        <authorList>
            <person name="Carlier A."/>
            <person name="Eberl L."/>
            <person name="Pinto-Carbo M."/>
        </authorList>
    </citation>
    <scope>NUCLEOTIDE SEQUENCE [LARGE SCALE GENOMIC DNA]</scope>
    <source>
        <strain evidence="1 2">UZHbot3</strain>
    </source>
</reference>
<name>A0ABR5HM71_9BURK</name>
<evidence type="ECO:0000313" key="2">
    <source>
        <dbReference type="Proteomes" id="UP000242951"/>
    </source>
</evidence>
<gene>
    <name evidence="1" type="ORF">BPMI_00992</name>
</gene>
<protein>
    <submittedName>
        <fullName evidence="1">Membrane protein</fullName>
    </submittedName>
</protein>
<dbReference type="Pfam" id="PF04286">
    <property type="entry name" value="DUF445"/>
    <property type="match status" value="1"/>
</dbReference>
<keyword evidence="2" id="KW-1185">Reference proteome</keyword>
<dbReference type="PANTHER" id="PTHR38442">
    <property type="entry name" value="INNER MEMBRANE PROTEIN-RELATED"/>
    <property type="match status" value="1"/>
</dbReference>
<evidence type="ECO:0000313" key="1">
    <source>
        <dbReference type="EMBL" id="KMQ80490.1"/>
    </source>
</evidence>
<dbReference type="Proteomes" id="UP000242951">
    <property type="component" value="Unassembled WGS sequence"/>
</dbReference>
<dbReference type="PANTHER" id="PTHR38442:SF1">
    <property type="entry name" value="INNER MEMBRANE PROTEIN"/>
    <property type="match status" value="1"/>
</dbReference>
<sequence length="246" mass="27711">MVGVLADWFAAVELFRHPLGVPISYTAILPANKERVADNLAVFVRDRFLGTDALVARVNVFDPANRLSMWLAEPRNADLLGKKAVSAVGQLLSFIDDQRIKEVLYNAIRRRADQFDLAGAAGGVLSALTTNRQHQLLFDEGLKQMAAWLDKPEVQEMLAGRIVVVAGEEYPKLIGMLGFVGLDAEDDLGVNQWLHDISSDPEHERRKAFDAPVERFVERLKSDETFKAHIDQHKREWLERLELRAT</sequence>
<proteinExistence type="predicted"/>
<organism evidence="1 2">
    <name type="scientific">Candidatus Burkholderia pumila</name>
    <dbReference type="NCBI Taxonomy" id="1090375"/>
    <lineage>
        <taxon>Bacteria</taxon>
        <taxon>Pseudomonadati</taxon>
        <taxon>Pseudomonadota</taxon>
        <taxon>Betaproteobacteria</taxon>
        <taxon>Burkholderiales</taxon>
        <taxon>Burkholderiaceae</taxon>
        <taxon>Burkholderia</taxon>
    </lineage>
</organism>